<protein>
    <submittedName>
        <fullName evidence="2">Uncharacterized protein</fullName>
    </submittedName>
</protein>
<keyword evidence="3" id="KW-1185">Reference proteome</keyword>
<reference evidence="2 3" key="1">
    <citation type="submission" date="2019-01" db="EMBL/GenBank/DDBJ databases">
        <title>Draft genome sequence of Psathyrella aberdarensis IHI B618.</title>
        <authorList>
            <person name="Buettner E."/>
            <person name="Kellner H."/>
        </authorList>
    </citation>
    <scope>NUCLEOTIDE SEQUENCE [LARGE SCALE GENOMIC DNA]</scope>
    <source>
        <strain evidence="2 3">IHI B618</strain>
    </source>
</reference>
<dbReference type="Proteomes" id="UP000290288">
    <property type="component" value="Unassembled WGS sequence"/>
</dbReference>
<feature type="transmembrane region" description="Helical" evidence="1">
    <location>
        <begin position="51"/>
        <end position="73"/>
    </location>
</feature>
<feature type="transmembrane region" description="Helical" evidence="1">
    <location>
        <begin position="93"/>
        <end position="115"/>
    </location>
</feature>
<name>A0A4Q2CZR8_9AGAR</name>
<feature type="transmembrane region" description="Helical" evidence="1">
    <location>
        <begin position="239"/>
        <end position="258"/>
    </location>
</feature>
<feature type="transmembrane region" description="Helical" evidence="1">
    <location>
        <begin position="20"/>
        <end position="39"/>
    </location>
</feature>
<feature type="transmembrane region" description="Helical" evidence="1">
    <location>
        <begin position="278"/>
        <end position="301"/>
    </location>
</feature>
<evidence type="ECO:0000313" key="2">
    <source>
        <dbReference type="EMBL" id="RXW11454.1"/>
    </source>
</evidence>
<dbReference type="EMBL" id="SDEE01001890">
    <property type="protein sequence ID" value="RXW11454.1"/>
    <property type="molecule type" value="Genomic_DNA"/>
</dbReference>
<sequence length="342" mass="37549">MPSPDLLPCINPNPDIPGVGVRVVIYVQAFFNIICTIIFSRDTSTSDFEHTILTTTSLSLFLIGCALLLGTILQGSTLGLTPHHALITLNLSWIVGLGALLHVFIWTYNVIAAFFDVSVKPKLSSSGDDETPSGKSLLYLPTLHLCGTGVVGISVWKVTKMFEDQQECTPLTGLTVFGKDVGVLNATLRRAPLAIYWMAALPLVNLLIVFLAALAVIGLMTCVYPVIRCLLFKSLSWRTFSFFGGILVIVLLQISFIVDTEMMISRPEALVKEVEETWTFGHTLALAVLMVPLVGMVKIVFGAHRSGRRNIHPRDRPPRLQAAPRQVGMAGDYEPDLYRNLQ</sequence>
<keyword evidence="1" id="KW-0812">Transmembrane</keyword>
<feature type="transmembrane region" description="Helical" evidence="1">
    <location>
        <begin position="194"/>
        <end position="227"/>
    </location>
</feature>
<dbReference type="STRING" id="2316362.A0A4Q2CZR8"/>
<accession>A0A4Q2CZR8</accession>
<evidence type="ECO:0000313" key="3">
    <source>
        <dbReference type="Proteomes" id="UP000290288"/>
    </source>
</evidence>
<keyword evidence="1" id="KW-1133">Transmembrane helix</keyword>
<gene>
    <name evidence="2" type="ORF">EST38_g14401</name>
</gene>
<keyword evidence="1" id="KW-0472">Membrane</keyword>
<feature type="transmembrane region" description="Helical" evidence="1">
    <location>
        <begin position="136"/>
        <end position="156"/>
    </location>
</feature>
<proteinExistence type="predicted"/>
<comment type="caution">
    <text evidence="2">The sequence shown here is derived from an EMBL/GenBank/DDBJ whole genome shotgun (WGS) entry which is preliminary data.</text>
</comment>
<dbReference type="OrthoDB" id="3351993at2759"/>
<organism evidence="2 3">
    <name type="scientific">Candolleomyces aberdarensis</name>
    <dbReference type="NCBI Taxonomy" id="2316362"/>
    <lineage>
        <taxon>Eukaryota</taxon>
        <taxon>Fungi</taxon>
        <taxon>Dikarya</taxon>
        <taxon>Basidiomycota</taxon>
        <taxon>Agaricomycotina</taxon>
        <taxon>Agaricomycetes</taxon>
        <taxon>Agaricomycetidae</taxon>
        <taxon>Agaricales</taxon>
        <taxon>Agaricineae</taxon>
        <taxon>Psathyrellaceae</taxon>
        <taxon>Candolleomyces</taxon>
    </lineage>
</organism>
<evidence type="ECO:0000256" key="1">
    <source>
        <dbReference type="SAM" id="Phobius"/>
    </source>
</evidence>
<dbReference type="AlphaFoldDB" id="A0A4Q2CZR8"/>